<feature type="chain" id="PRO_5043470360" description="Doubled CXXCH domain-containing protein" evidence="1">
    <location>
        <begin position="21"/>
        <end position="306"/>
    </location>
</feature>
<dbReference type="AlphaFoldDB" id="A0AAU7DFH5"/>
<organism evidence="2">
    <name type="scientific">Telmatobacter sp. DSM 110680</name>
    <dbReference type="NCBI Taxonomy" id="3036704"/>
    <lineage>
        <taxon>Bacteria</taxon>
        <taxon>Pseudomonadati</taxon>
        <taxon>Acidobacteriota</taxon>
        <taxon>Terriglobia</taxon>
        <taxon>Terriglobales</taxon>
        <taxon>Acidobacteriaceae</taxon>
        <taxon>Telmatobacter</taxon>
    </lineage>
</organism>
<name>A0AAU7DFH5_9BACT</name>
<keyword evidence="1" id="KW-0732">Signal</keyword>
<evidence type="ECO:0000313" key="2">
    <source>
        <dbReference type="EMBL" id="XBH16747.1"/>
    </source>
</evidence>
<evidence type="ECO:0000256" key="1">
    <source>
        <dbReference type="SAM" id="SignalP"/>
    </source>
</evidence>
<dbReference type="SUPFAM" id="SSF48695">
    <property type="entry name" value="Multiheme cytochromes"/>
    <property type="match status" value="2"/>
</dbReference>
<accession>A0AAU7DFH5</accession>
<dbReference type="RefSeq" id="WP_348261975.1">
    <property type="nucleotide sequence ID" value="NZ_CP121196.1"/>
</dbReference>
<evidence type="ECO:0008006" key="3">
    <source>
        <dbReference type="Google" id="ProtNLM"/>
    </source>
</evidence>
<dbReference type="EMBL" id="CP121196">
    <property type="protein sequence ID" value="XBH16747.1"/>
    <property type="molecule type" value="Genomic_DNA"/>
</dbReference>
<feature type="signal peptide" evidence="1">
    <location>
        <begin position="1"/>
        <end position="20"/>
    </location>
</feature>
<dbReference type="InterPro" id="IPR036280">
    <property type="entry name" value="Multihaem_cyt_sf"/>
</dbReference>
<reference evidence="2" key="1">
    <citation type="submission" date="2023-03" db="EMBL/GenBank/DDBJ databases">
        <title>Edaphobacter sp.</title>
        <authorList>
            <person name="Huber K.J."/>
            <person name="Papendorf J."/>
            <person name="Pilke C."/>
            <person name="Bunk B."/>
            <person name="Sproeer C."/>
            <person name="Pester M."/>
        </authorList>
    </citation>
    <scope>NUCLEOTIDE SEQUENCE</scope>
    <source>
        <strain evidence="2">DSM 110680</strain>
    </source>
</reference>
<gene>
    <name evidence="2" type="ORF">P8935_19500</name>
</gene>
<proteinExistence type="predicted"/>
<sequence>MKRNLLFAMMFVVSAGFASAQITTPTTDVLGAHLNYGRGCAACHAPHSGAYGNGNAKTADPTSGNVALWGEDVSSLYGKTIITGGTGPGTGFTEVLPGSTSAATPDVAGLLMCLSCHDGNLATGAMMKNKVYETLPATYGIQNAIPTLLGNDYGSVGNYLNDHPVGLTAVMGCGGQYNWDCNISAAGKVLMNGPKSSQFMTNYGFFVSPGTYNSQPIVLCTTCHNQHLMNVVSVTQGVTFTGSGATGTVTGKSGLPTGTYATMFFIRAPYNPASGVAGSNQTAQFCRQCHGGESNEMNGSTAVTTF</sequence>
<protein>
    <recommendedName>
        <fullName evidence="3">Doubled CXXCH domain-containing protein</fullName>
    </recommendedName>
</protein>